<feature type="transmembrane region" description="Helical" evidence="1">
    <location>
        <begin position="20"/>
        <end position="41"/>
    </location>
</feature>
<accession>A0AAN2K606</accession>
<gene>
    <name evidence="2" type="ORF">DAPPPG734_11840</name>
</gene>
<evidence type="ECO:0000313" key="3">
    <source>
        <dbReference type="Proteomes" id="UP001158961"/>
    </source>
</evidence>
<sequence length="245" mass="27802">MHLKIYLKALLSGFNGIFEFFGKVQSLATAVIAVFAIFYTANFTAYLEPIKPYYPQILIAVAFVALFFSGYKTWFKEYVKNIVKGKEEVVINNTRADLTIQSTTLGIKLSSLRLHLNFLVTNRKKYLINIKQIDIRTYLKDIGLNSADSISSHPSTLPMPIEPNEAGEMSFSCAIDLRSADFKQQLEIIKDLPNRNGFVKAYIYSVDGFENYDIPILIDNTTVARNVRNADYKFDKNVIELVLGL</sequence>
<feature type="transmembrane region" description="Helical" evidence="1">
    <location>
        <begin position="53"/>
        <end position="71"/>
    </location>
</feature>
<evidence type="ECO:0000256" key="1">
    <source>
        <dbReference type="SAM" id="Phobius"/>
    </source>
</evidence>
<reference evidence="2" key="1">
    <citation type="submission" date="2022-05" db="EMBL/GenBank/DDBJ databases">
        <authorList>
            <person name="Pothier F. J."/>
        </authorList>
    </citation>
    <scope>NUCLEOTIDE SEQUENCE</scope>
    <source>
        <strain evidence="2">DAPP-PG734</strain>
    </source>
</reference>
<dbReference type="EMBL" id="OW970315">
    <property type="protein sequence ID" value="CAH6297142.1"/>
    <property type="molecule type" value="Genomic_DNA"/>
</dbReference>
<organism evidence="2 3">
    <name type="scientific">Enterobacter agglomerans</name>
    <name type="common">Erwinia herbicola</name>
    <name type="synonym">Pantoea agglomerans</name>
    <dbReference type="NCBI Taxonomy" id="549"/>
    <lineage>
        <taxon>Bacteria</taxon>
        <taxon>Pseudomonadati</taxon>
        <taxon>Pseudomonadota</taxon>
        <taxon>Gammaproteobacteria</taxon>
        <taxon>Enterobacterales</taxon>
        <taxon>Erwiniaceae</taxon>
        <taxon>Pantoea</taxon>
        <taxon>Pantoea agglomerans group</taxon>
    </lineage>
</organism>
<proteinExistence type="predicted"/>
<dbReference type="AlphaFoldDB" id="A0AAN2K606"/>
<keyword evidence="1" id="KW-0812">Transmembrane</keyword>
<dbReference type="RefSeq" id="WP_031592922.1">
    <property type="nucleotide sequence ID" value="NZ_JBDFNJ010000001.1"/>
</dbReference>
<keyword evidence="1" id="KW-0472">Membrane</keyword>
<name>A0AAN2K606_ENTAG</name>
<protein>
    <submittedName>
        <fullName evidence="2">Uncharacterized protein</fullName>
    </submittedName>
</protein>
<evidence type="ECO:0000313" key="2">
    <source>
        <dbReference type="EMBL" id="CAH6297142.1"/>
    </source>
</evidence>
<dbReference type="Proteomes" id="UP001158961">
    <property type="component" value="Chromosome"/>
</dbReference>
<keyword evidence="1" id="KW-1133">Transmembrane helix</keyword>